<dbReference type="EMBL" id="LHZX01000304">
    <property type="protein sequence ID" value="KXV68656.1"/>
    <property type="molecule type" value="Genomic_DNA"/>
</dbReference>
<organism evidence="3 4">
    <name type="scientific">Acetobacter malorum</name>
    <dbReference type="NCBI Taxonomy" id="178901"/>
    <lineage>
        <taxon>Bacteria</taxon>
        <taxon>Pseudomonadati</taxon>
        <taxon>Pseudomonadota</taxon>
        <taxon>Alphaproteobacteria</taxon>
        <taxon>Acetobacterales</taxon>
        <taxon>Acetobacteraceae</taxon>
        <taxon>Acetobacter</taxon>
    </lineage>
</organism>
<dbReference type="RefSeq" id="WP_197461370.1">
    <property type="nucleotide sequence ID" value="NZ_LHZX01000304.1"/>
</dbReference>
<feature type="coiled-coil region" evidence="1">
    <location>
        <begin position="66"/>
        <end position="93"/>
    </location>
</feature>
<dbReference type="Proteomes" id="UP000075377">
    <property type="component" value="Unassembled WGS sequence"/>
</dbReference>
<accession>A0A149ULN6</accession>
<keyword evidence="1" id="KW-0175">Coiled coil</keyword>
<dbReference type="InterPro" id="IPR036388">
    <property type="entry name" value="WH-like_DNA-bd_sf"/>
</dbReference>
<reference evidence="3 4" key="1">
    <citation type="submission" date="2015-06" db="EMBL/GenBank/DDBJ databases">
        <title>Improved classification and identification of acetic acid bacteria using matrix-assisted laser desorption/ionization time-of-flight mass spectrometry; Gluconobacter nephelii and Gluconobacter uchimurae are later heterotypic synonyms of Gluconobacter japonicus and Gluconobacter oxydans, respectively.</title>
        <authorList>
            <person name="Li L."/>
            <person name="Cleenwerck I."/>
            <person name="De Vuyst L."/>
            <person name="Vandamme P."/>
        </authorList>
    </citation>
    <scope>NUCLEOTIDE SEQUENCE [LARGE SCALE GENOMIC DNA]</scope>
    <source>
        <strain evidence="3 4">LMG 1699</strain>
    </source>
</reference>
<feature type="compositionally biased region" description="Basic and acidic residues" evidence="2">
    <location>
        <begin position="17"/>
        <end position="33"/>
    </location>
</feature>
<dbReference type="Gene3D" id="1.10.10.10">
    <property type="entry name" value="Winged helix-like DNA-binding domain superfamily/Winged helix DNA-binding domain"/>
    <property type="match status" value="1"/>
</dbReference>
<gene>
    <name evidence="3" type="ORF">AD951_09965</name>
</gene>
<name>A0A149ULN6_9PROT</name>
<evidence type="ECO:0000313" key="4">
    <source>
        <dbReference type="Proteomes" id="UP000075377"/>
    </source>
</evidence>
<evidence type="ECO:0000313" key="3">
    <source>
        <dbReference type="EMBL" id="KXV68656.1"/>
    </source>
</evidence>
<dbReference type="AlphaFoldDB" id="A0A149ULN6"/>
<sequence>SRAKPLENLSQRISKRALTEQQEKTDTDADGKTVSHYETVPVYEADGKTQKLGYSLRYDELQCLLLEARKQKQVALEARIAALEAKLTKASATGSAN</sequence>
<dbReference type="PATRIC" id="fig|178901.14.peg.2401"/>
<evidence type="ECO:0000256" key="2">
    <source>
        <dbReference type="SAM" id="MobiDB-lite"/>
    </source>
</evidence>
<comment type="caution">
    <text evidence="3">The sequence shown here is derived from an EMBL/GenBank/DDBJ whole genome shotgun (WGS) entry which is preliminary data.</text>
</comment>
<feature type="non-terminal residue" evidence="3">
    <location>
        <position position="1"/>
    </location>
</feature>
<evidence type="ECO:0000256" key="1">
    <source>
        <dbReference type="SAM" id="Coils"/>
    </source>
</evidence>
<feature type="region of interest" description="Disordered" evidence="2">
    <location>
        <begin position="1"/>
        <end position="33"/>
    </location>
</feature>
<proteinExistence type="predicted"/>
<protein>
    <submittedName>
        <fullName evidence="3">Uncharacterized protein</fullName>
    </submittedName>
</protein>